<dbReference type="AlphaFoldDB" id="A0A1S8TWY5"/>
<dbReference type="PROSITE" id="PS51108">
    <property type="entry name" value="PTS_EIID"/>
    <property type="match status" value="1"/>
</dbReference>
<keyword evidence="1" id="KW-0812">Transmembrane</keyword>
<proteinExistence type="predicted"/>
<name>A0A1S8TWY5_9CLOT</name>
<gene>
    <name evidence="2" type="primary">manZ_1</name>
    <name evidence="2" type="ORF">CLPUN_03970</name>
</gene>
<sequence>MSKSEFKLSRYEKKMMRTLFWRQNFLMTGINYIRMQGMGYAWTIKPLLKKIYKNEEEYYEALKRNSMFFNTTPQMVTFIMGLTLSMEEENANSNGEFDTDSINAVKVGLMGPFAGLGDSFFSGTLRIIATGIGLGLAQAGNILGPILFLLVYNIPGFFIRYYGGVLGYKLGSKYIREATESGLIQSITKAASIMGLMMIGSMSYQMVKFSTTFEATIGGTDFELQKVLDSIMIGVLPLSAVLVCFILLSKRVKPMYILFGIIILGLVLTLLGVCG</sequence>
<evidence type="ECO:0000313" key="2">
    <source>
        <dbReference type="EMBL" id="OOM82258.1"/>
    </source>
</evidence>
<feature type="transmembrane region" description="Helical" evidence="1">
    <location>
        <begin position="227"/>
        <end position="248"/>
    </location>
</feature>
<dbReference type="RefSeq" id="WP_077845701.1">
    <property type="nucleotide sequence ID" value="NZ_LZZM01000022.1"/>
</dbReference>
<reference evidence="2 3" key="1">
    <citation type="submission" date="2016-05" db="EMBL/GenBank/DDBJ databases">
        <title>Microbial solvent formation.</title>
        <authorList>
            <person name="Poehlein A."/>
            <person name="Montoya Solano J.D."/>
            <person name="Flitsch S."/>
            <person name="Krabben P."/>
            <person name="Duerre P."/>
            <person name="Daniel R."/>
        </authorList>
    </citation>
    <scope>NUCLEOTIDE SEQUENCE [LARGE SCALE GENOMIC DNA]</scope>
    <source>
        <strain evidence="2 3">DSM 2619</strain>
    </source>
</reference>
<feature type="transmembrane region" description="Helical" evidence="1">
    <location>
        <begin position="183"/>
        <end position="207"/>
    </location>
</feature>
<accession>A0A1S8TWY5</accession>
<dbReference type="Proteomes" id="UP000190890">
    <property type="component" value="Unassembled WGS sequence"/>
</dbReference>
<dbReference type="EMBL" id="LZZM01000022">
    <property type="protein sequence ID" value="OOM82258.1"/>
    <property type="molecule type" value="Genomic_DNA"/>
</dbReference>
<feature type="transmembrane region" description="Helical" evidence="1">
    <location>
        <begin position="142"/>
        <end position="162"/>
    </location>
</feature>
<dbReference type="GO" id="GO:0005886">
    <property type="term" value="C:plasma membrane"/>
    <property type="evidence" value="ECO:0007669"/>
    <property type="project" value="TreeGrafter"/>
</dbReference>
<organism evidence="2 3">
    <name type="scientific">Clostridium puniceum</name>
    <dbReference type="NCBI Taxonomy" id="29367"/>
    <lineage>
        <taxon>Bacteria</taxon>
        <taxon>Bacillati</taxon>
        <taxon>Bacillota</taxon>
        <taxon>Clostridia</taxon>
        <taxon>Eubacteriales</taxon>
        <taxon>Clostridiaceae</taxon>
        <taxon>Clostridium</taxon>
    </lineage>
</organism>
<dbReference type="GO" id="GO:0009401">
    <property type="term" value="P:phosphoenolpyruvate-dependent sugar phosphotransferase system"/>
    <property type="evidence" value="ECO:0007669"/>
    <property type="project" value="InterPro"/>
</dbReference>
<dbReference type="STRING" id="29367.CLPUN_03970"/>
<evidence type="ECO:0000256" key="1">
    <source>
        <dbReference type="SAM" id="Phobius"/>
    </source>
</evidence>
<protein>
    <submittedName>
        <fullName evidence="2">Mannose permease IID component</fullName>
    </submittedName>
</protein>
<dbReference type="Pfam" id="PF03613">
    <property type="entry name" value="EIID-AGA"/>
    <property type="match status" value="1"/>
</dbReference>
<feature type="transmembrane region" description="Helical" evidence="1">
    <location>
        <begin position="255"/>
        <end position="273"/>
    </location>
</feature>
<dbReference type="PANTHER" id="PTHR32502">
    <property type="entry name" value="N-ACETYLGALACTOSAMINE PERMEASE II COMPONENT-RELATED"/>
    <property type="match status" value="1"/>
</dbReference>
<keyword evidence="1" id="KW-0472">Membrane</keyword>
<dbReference type="PANTHER" id="PTHR32502:SF23">
    <property type="entry name" value="TRANSPORT PROTEIN, PTS SYSTEM"/>
    <property type="match status" value="1"/>
</dbReference>
<dbReference type="OrthoDB" id="9795582at2"/>
<dbReference type="InterPro" id="IPR050303">
    <property type="entry name" value="GatZ_KbaZ_carbometab"/>
</dbReference>
<evidence type="ECO:0000313" key="3">
    <source>
        <dbReference type="Proteomes" id="UP000190890"/>
    </source>
</evidence>
<keyword evidence="3" id="KW-1185">Reference proteome</keyword>
<keyword evidence="1" id="KW-1133">Transmembrane helix</keyword>
<dbReference type="InterPro" id="IPR004704">
    <property type="entry name" value="PTS_IID_man"/>
</dbReference>
<comment type="caution">
    <text evidence="2">The sequence shown here is derived from an EMBL/GenBank/DDBJ whole genome shotgun (WGS) entry which is preliminary data.</text>
</comment>